<feature type="region of interest" description="Disordered" evidence="1">
    <location>
        <begin position="32"/>
        <end position="152"/>
    </location>
</feature>
<organism evidence="3">
    <name type="scientific">Naegleria gruberi</name>
    <name type="common">Amoeba</name>
    <dbReference type="NCBI Taxonomy" id="5762"/>
    <lineage>
        <taxon>Eukaryota</taxon>
        <taxon>Discoba</taxon>
        <taxon>Heterolobosea</taxon>
        <taxon>Tetramitia</taxon>
        <taxon>Eutetramitia</taxon>
        <taxon>Vahlkampfiidae</taxon>
        <taxon>Naegleria</taxon>
    </lineage>
</organism>
<feature type="compositionally biased region" description="Basic and acidic residues" evidence="1">
    <location>
        <begin position="128"/>
        <end position="152"/>
    </location>
</feature>
<dbReference type="KEGG" id="ngr:NAEGRDRAFT_77135"/>
<gene>
    <name evidence="2" type="ORF">NAEGRDRAFT_77135</name>
</gene>
<feature type="compositionally biased region" description="Low complexity" evidence="1">
    <location>
        <begin position="34"/>
        <end position="48"/>
    </location>
</feature>
<feature type="compositionally biased region" description="Basic and acidic residues" evidence="1">
    <location>
        <begin position="93"/>
        <end position="103"/>
    </location>
</feature>
<dbReference type="InParanoid" id="D2W6U1"/>
<name>D2W6U1_NAEGR</name>
<dbReference type="Proteomes" id="UP000006671">
    <property type="component" value="Unassembled WGS sequence"/>
</dbReference>
<dbReference type="RefSeq" id="XP_002667955.1">
    <property type="nucleotide sequence ID" value="XM_002667909.1"/>
</dbReference>
<accession>D2W6U1</accession>
<sequence length="175" mass="18570">MIKPRRSNFSLLIGVVLVCVIAFLSMYAHAGKGSSAPPRAAAPSVARAQPPPQPVSRPPPVAQPVSKPAAAQPVSKPASVSSPVNTGIVSNVNEKKSFPKEGDPSFVGPVQPKKQPSTPATSKPEVQTIEKKSEFPKVDNKHKPVVDTKKSNDVIVANINDKKSDSKEETKPEKI</sequence>
<feature type="compositionally biased region" description="Pro residues" evidence="1">
    <location>
        <begin position="49"/>
        <end position="62"/>
    </location>
</feature>
<feature type="compositionally biased region" description="Low complexity" evidence="1">
    <location>
        <begin position="63"/>
        <end position="84"/>
    </location>
</feature>
<dbReference type="AlphaFoldDB" id="D2W6U1"/>
<feature type="compositionally biased region" description="Polar residues" evidence="1">
    <location>
        <begin position="114"/>
        <end position="125"/>
    </location>
</feature>
<evidence type="ECO:0000313" key="3">
    <source>
        <dbReference type="Proteomes" id="UP000006671"/>
    </source>
</evidence>
<proteinExistence type="predicted"/>
<dbReference type="GeneID" id="8847791"/>
<evidence type="ECO:0000256" key="1">
    <source>
        <dbReference type="SAM" id="MobiDB-lite"/>
    </source>
</evidence>
<feature type="non-terminal residue" evidence="2">
    <location>
        <position position="175"/>
    </location>
</feature>
<reference evidence="2 3" key="1">
    <citation type="journal article" date="2010" name="Cell">
        <title>The genome of Naegleria gruberi illuminates early eukaryotic versatility.</title>
        <authorList>
            <person name="Fritz-Laylin L.K."/>
            <person name="Prochnik S.E."/>
            <person name="Ginger M.L."/>
            <person name="Dacks J.B."/>
            <person name="Carpenter M.L."/>
            <person name="Field M.C."/>
            <person name="Kuo A."/>
            <person name="Paredez A."/>
            <person name="Chapman J."/>
            <person name="Pham J."/>
            <person name="Shu S."/>
            <person name="Neupane R."/>
            <person name="Cipriano M."/>
            <person name="Mancuso J."/>
            <person name="Tu H."/>
            <person name="Salamov A."/>
            <person name="Lindquist E."/>
            <person name="Shapiro H."/>
            <person name="Lucas S."/>
            <person name="Grigoriev I.V."/>
            <person name="Cande W.Z."/>
            <person name="Fulton C."/>
            <person name="Rokhsar D.S."/>
            <person name="Dawson S.C."/>
        </authorList>
    </citation>
    <scope>NUCLEOTIDE SEQUENCE [LARGE SCALE GENOMIC DNA]</scope>
    <source>
        <strain evidence="2 3">NEG-M</strain>
    </source>
</reference>
<protein>
    <submittedName>
        <fullName evidence="2">Predicted protein</fullName>
    </submittedName>
</protein>
<keyword evidence="3" id="KW-1185">Reference proteome</keyword>
<dbReference type="EMBL" id="GG739571">
    <property type="protein sequence ID" value="EFC35211.1"/>
    <property type="molecule type" value="Genomic_DNA"/>
</dbReference>
<dbReference type="VEuPathDB" id="AmoebaDB:NAEGRDRAFT_77135"/>
<evidence type="ECO:0000313" key="2">
    <source>
        <dbReference type="EMBL" id="EFC35211.1"/>
    </source>
</evidence>